<dbReference type="EMBL" id="MNCJ02000322">
    <property type="protein sequence ID" value="KAF5799300.1"/>
    <property type="molecule type" value="Genomic_DNA"/>
</dbReference>
<dbReference type="Proteomes" id="UP000215914">
    <property type="component" value="Unassembled WGS sequence"/>
</dbReference>
<reference evidence="1" key="1">
    <citation type="journal article" date="2017" name="Nature">
        <title>The sunflower genome provides insights into oil metabolism, flowering and Asterid evolution.</title>
        <authorList>
            <person name="Badouin H."/>
            <person name="Gouzy J."/>
            <person name="Grassa C.J."/>
            <person name="Murat F."/>
            <person name="Staton S.E."/>
            <person name="Cottret L."/>
            <person name="Lelandais-Briere C."/>
            <person name="Owens G.L."/>
            <person name="Carrere S."/>
            <person name="Mayjonade B."/>
            <person name="Legrand L."/>
            <person name="Gill N."/>
            <person name="Kane N.C."/>
            <person name="Bowers J.E."/>
            <person name="Hubner S."/>
            <person name="Bellec A."/>
            <person name="Berard A."/>
            <person name="Berges H."/>
            <person name="Blanchet N."/>
            <person name="Boniface M.C."/>
            <person name="Brunel D."/>
            <person name="Catrice O."/>
            <person name="Chaidir N."/>
            <person name="Claudel C."/>
            <person name="Donnadieu C."/>
            <person name="Faraut T."/>
            <person name="Fievet G."/>
            <person name="Helmstetter N."/>
            <person name="King M."/>
            <person name="Knapp S.J."/>
            <person name="Lai Z."/>
            <person name="Le Paslier M.C."/>
            <person name="Lippi Y."/>
            <person name="Lorenzon L."/>
            <person name="Mandel J.R."/>
            <person name="Marage G."/>
            <person name="Marchand G."/>
            <person name="Marquand E."/>
            <person name="Bret-Mestries E."/>
            <person name="Morien E."/>
            <person name="Nambeesan S."/>
            <person name="Nguyen T."/>
            <person name="Pegot-Espagnet P."/>
            <person name="Pouilly N."/>
            <person name="Raftis F."/>
            <person name="Sallet E."/>
            <person name="Schiex T."/>
            <person name="Thomas J."/>
            <person name="Vandecasteele C."/>
            <person name="Vares D."/>
            <person name="Vear F."/>
            <person name="Vautrin S."/>
            <person name="Crespi M."/>
            <person name="Mangin B."/>
            <person name="Burke J.M."/>
            <person name="Salse J."/>
            <person name="Munos S."/>
            <person name="Vincourt P."/>
            <person name="Rieseberg L.H."/>
            <person name="Langlade N.B."/>
        </authorList>
    </citation>
    <scope>NUCLEOTIDE SEQUENCE</scope>
    <source>
        <tissue evidence="1">Leaves</tissue>
    </source>
</reference>
<evidence type="ECO:0000313" key="2">
    <source>
        <dbReference type="Proteomes" id="UP000215914"/>
    </source>
</evidence>
<dbReference type="InterPro" id="IPR035979">
    <property type="entry name" value="RBD_domain_sf"/>
</dbReference>
<gene>
    <name evidence="1" type="ORF">HanXRQr2_Chr07g0302941</name>
</gene>
<accession>A0A9K3IMX4</accession>
<dbReference type="AlphaFoldDB" id="A0A9K3IMX4"/>
<sequence length="402" mass="45321">MGGHQKNIPVNIQKRLTKFFVSNLPVRCSGNDLAGFVRAHAEIYDICIARKRDKMGNRFGFVSLLDVKNTGEMEKVLSNIRMGYYKLSFNVARFILEEGEINNRQTEKIKPKIVTGIGGNAKGMETIGDTRVGMRSFKDAFLGRPTEEQRGKVIVVNDEFKANEHVLGKVVIVAMADFKALQEASETIKGMMLGERVVQYVGGMFILVSFKNSEDVERFSVLSKEKRDVFRSMEKWAGQSLPFERIAWLRVQGIPLHLLDNYVINRIGESFGKIVQVGQHGVWDSDLSYDYVGVLVTEGKRIQEEVVMQWKGRRYRVWVEEEIGDWEPDFLGKDRGVEGAPVNRSQSAVTENPASNNPYGFMECTEFSVGNNGNKESSQTIHIENNANMGDPNYGEAVVVDK</sequence>
<dbReference type="PANTHER" id="PTHR34427">
    <property type="entry name" value="DUF4283 DOMAIN PROTEIN"/>
    <property type="match status" value="1"/>
</dbReference>
<organism evidence="1 2">
    <name type="scientific">Helianthus annuus</name>
    <name type="common">Common sunflower</name>
    <dbReference type="NCBI Taxonomy" id="4232"/>
    <lineage>
        <taxon>Eukaryota</taxon>
        <taxon>Viridiplantae</taxon>
        <taxon>Streptophyta</taxon>
        <taxon>Embryophyta</taxon>
        <taxon>Tracheophyta</taxon>
        <taxon>Spermatophyta</taxon>
        <taxon>Magnoliopsida</taxon>
        <taxon>eudicotyledons</taxon>
        <taxon>Gunneridae</taxon>
        <taxon>Pentapetalae</taxon>
        <taxon>asterids</taxon>
        <taxon>campanulids</taxon>
        <taxon>Asterales</taxon>
        <taxon>Asteraceae</taxon>
        <taxon>Asteroideae</taxon>
        <taxon>Heliantheae alliance</taxon>
        <taxon>Heliantheae</taxon>
        <taxon>Helianthus</taxon>
    </lineage>
</organism>
<evidence type="ECO:0000313" key="1">
    <source>
        <dbReference type="EMBL" id="KAF5799300.1"/>
    </source>
</evidence>
<proteinExistence type="predicted"/>
<dbReference type="GO" id="GO:0003676">
    <property type="term" value="F:nucleic acid binding"/>
    <property type="evidence" value="ECO:0007669"/>
    <property type="project" value="InterPro"/>
</dbReference>
<dbReference type="PANTHER" id="PTHR34427:SF5">
    <property type="entry name" value="DUF4283 DOMAIN-CONTAINING PROTEIN"/>
    <property type="match status" value="1"/>
</dbReference>
<reference evidence="1" key="2">
    <citation type="submission" date="2020-06" db="EMBL/GenBank/DDBJ databases">
        <title>Helianthus annuus Genome sequencing and assembly Release 2.</title>
        <authorList>
            <person name="Gouzy J."/>
            <person name="Langlade N."/>
            <person name="Munos S."/>
        </authorList>
    </citation>
    <scope>NUCLEOTIDE SEQUENCE</scope>
    <source>
        <tissue evidence="1">Leaves</tissue>
    </source>
</reference>
<comment type="caution">
    <text evidence="1">The sequence shown here is derived from an EMBL/GenBank/DDBJ whole genome shotgun (WGS) entry which is preliminary data.</text>
</comment>
<protein>
    <submittedName>
        <fullName evidence="1">RNA-binding domain superfamily</fullName>
    </submittedName>
</protein>
<name>A0A9K3IMX4_HELAN</name>
<dbReference type="Gramene" id="mRNA:HanXRQr2_Chr07g0302941">
    <property type="protein sequence ID" value="CDS:HanXRQr2_Chr07g0302941.1"/>
    <property type="gene ID" value="HanXRQr2_Chr07g0302941"/>
</dbReference>
<dbReference type="SUPFAM" id="SSF54928">
    <property type="entry name" value="RNA-binding domain, RBD"/>
    <property type="match status" value="1"/>
</dbReference>
<keyword evidence="2" id="KW-1185">Reference proteome</keyword>